<keyword evidence="3" id="KW-1185">Reference proteome</keyword>
<evidence type="ECO:0000313" key="2">
    <source>
        <dbReference type="EMBL" id="CAJ1399675.1"/>
    </source>
</evidence>
<proteinExistence type="predicted"/>
<dbReference type="Proteomes" id="UP001178507">
    <property type="component" value="Unassembled WGS sequence"/>
</dbReference>
<name>A0AA36J6T8_9DINO</name>
<dbReference type="AlphaFoldDB" id="A0AA36J6T8"/>
<dbReference type="PANTHER" id="PTHR33975">
    <property type="entry name" value="MYELIN-ASSOCIATED OLIGODENDROCYTE BASIC PROTEIN"/>
    <property type="match status" value="1"/>
</dbReference>
<reference evidence="2" key="1">
    <citation type="submission" date="2023-08" db="EMBL/GenBank/DDBJ databases">
        <authorList>
            <person name="Chen Y."/>
            <person name="Shah S."/>
            <person name="Dougan E. K."/>
            <person name="Thang M."/>
            <person name="Chan C."/>
        </authorList>
    </citation>
    <scope>NUCLEOTIDE SEQUENCE</scope>
</reference>
<dbReference type="Pfam" id="PF07466">
    <property type="entry name" value="DUF1517"/>
    <property type="match status" value="1"/>
</dbReference>
<dbReference type="InterPro" id="IPR010903">
    <property type="entry name" value="DUF1517"/>
</dbReference>
<feature type="region of interest" description="Disordered" evidence="1">
    <location>
        <begin position="10"/>
        <end position="30"/>
    </location>
</feature>
<organism evidence="2 3">
    <name type="scientific">Effrenium voratum</name>
    <dbReference type="NCBI Taxonomy" id="2562239"/>
    <lineage>
        <taxon>Eukaryota</taxon>
        <taxon>Sar</taxon>
        <taxon>Alveolata</taxon>
        <taxon>Dinophyceae</taxon>
        <taxon>Suessiales</taxon>
        <taxon>Symbiodiniaceae</taxon>
        <taxon>Effrenium</taxon>
    </lineage>
</organism>
<dbReference type="EMBL" id="CAUJNA010003344">
    <property type="protein sequence ID" value="CAJ1399675.1"/>
    <property type="molecule type" value="Genomic_DNA"/>
</dbReference>
<protein>
    <submittedName>
        <fullName evidence="2">Uncharacterized protein</fullName>
    </submittedName>
</protein>
<evidence type="ECO:0000256" key="1">
    <source>
        <dbReference type="SAM" id="MobiDB-lite"/>
    </source>
</evidence>
<dbReference type="InterPro" id="IPR053023">
    <property type="entry name" value="FLAP_modulator"/>
</dbReference>
<evidence type="ECO:0000313" key="3">
    <source>
        <dbReference type="Proteomes" id="UP001178507"/>
    </source>
</evidence>
<dbReference type="PANTHER" id="PTHR33975:SF2">
    <property type="entry name" value="MYELIN-ASSOCIATED OLIGODENDROCYTE BASIC PROTEIN"/>
    <property type="match status" value="1"/>
</dbReference>
<comment type="caution">
    <text evidence="2">The sequence shown here is derived from an EMBL/GenBank/DDBJ whole genome shotgun (WGS) entry which is preliminary data.</text>
</comment>
<sequence length="318" mass="34564">MPRFTELLQENAGASAFSTSKPPVDRSGSDPRIDRLMARLLTAAAVLALVHTSLLFVPTLRPARAIRAGAALGARGAPSGAPPRAEGSNAYGAAQASQPLLCALALVLPAIRRARTARTARTGARTVRRAWPWEEEDPYAKCTALKLQIGMQFSKNMLTTLNKLADTADTSSDAGLHQLMLDVVLAIKRAETSWRYASCDFLLFDAEDEGRAAGAKLQRWGLEAQEKWGDGDWDKDKGGGVTEYLVVTLMLSCYGAILGEEKEAKIRSMSDVKRVLGSVSEVQEDELLQLDVQWIPEEEGDSLSAMEVTMKFPELVMI</sequence>
<gene>
    <name evidence="2" type="ORF">EVOR1521_LOCUS23170</name>
</gene>
<accession>A0AA36J6T8</accession>